<accession>A0AAU7G6X7</accession>
<organism evidence="2">
    <name type="scientific">Leifsonia sp. NPDC080035</name>
    <dbReference type="NCBI Taxonomy" id="3143936"/>
    <lineage>
        <taxon>Bacteria</taxon>
        <taxon>Bacillati</taxon>
        <taxon>Actinomycetota</taxon>
        <taxon>Actinomycetes</taxon>
        <taxon>Micrococcales</taxon>
        <taxon>Microbacteriaceae</taxon>
        <taxon>Leifsonia</taxon>
    </lineage>
</organism>
<keyword evidence="1" id="KW-0472">Membrane</keyword>
<feature type="transmembrane region" description="Helical" evidence="1">
    <location>
        <begin position="25"/>
        <end position="48"/>
    </location>
</feature>
<name>A0AAU7G6X7_9MICO</name>
<reference evidence="2" key="1">
    <citation type="submission" date="2024-05" db="EMBL/GenBank/DDBJ databases">
        <title>The Natural Products Discovery Center: Release of the First 8490 Sequenced Strains for Exploring Actinobacteria Biosynthetic Diversity.</title>
        <authorList>
            <person name="Kalkreuter E."/>
            <person name="Kautsar S.A."/>
            <person name="Yang D."/>
            <person name="Bader C.D."/>
            <person name="Teijaro C.N."/>
            <person name="Fluegel L."/>
            <person name="Davis C.M."/>
            <person name="Simpson J.R."/>
            <person name="Lauterbach L."/>
            <person name="Steele A.D."/>
            <person name="Gui C."/>
            <person name="Meng S."/>
            <person name="Li G."/>
            <person name="Viehrig K."/>
            <person name="Ye F."/>
            <person name="Su P."/>
            <person name="Kiefer A.F."/>
            <person name="Nichols A."/>
            <person name="Cepeda A.J."/>
            <person name="Yan W."/>
            <person name="Fan B."/>
            <person name="Jiang Y."/>
            <person name="Adhikari A."/>
            <person name="Zheng C.-J."/>
            <person name="Schuster L."/>
            <person name="Cowan T.M."/>
            <person name="Smanski M.J."/>
            <person name="Chevrette M.G."/>
            <person name="de Carvalho L.P.S."/>
            <person name="Shen B."/>
        </authorList>
    </citation>
    <scope>NUCLEOTIDE SEQUENCE</scope>
    <source>
        <strain evidence="2">NPDC080035</strain>
    </source>
</reference>
<dbReference type="AlphaFoldDB" id="A0AAU7G6X7"/>
<dbReference type="RefSeq" id="WP_348786688.1">
    <property type="nucleotide sequence ID" value="NZ_CP157390.1"/>
</dbReference>
<proteinExistence type="predicted"/>
<evidence type="ECO:0000313" key="2">
    <source>
        <dbReference type="EMBL" id="XBM46706.1"/>
    </source>
</evidence>
<evidence type="ECO:0000256" key="1">
    <source>
        <dbReference type="SAM" id="Phobius"/>
    </source>
</evidence>
<keyword evidence="1" id="KW-1133">Transmembrane helix</keyword>
<sequence>MSGQRELKRETDTAQDTVLRPFRSLFVRGLVAILALTTPVFAVLYWLTIPDGPWLLVLIAQLLVIAATVLGVYAFFSTTITLRADGVRERGFFGRTVLVRPADVGSIVLVQLYEASTLDTLPQLFVTGADGRLLLRMRGQFWPLEDMERVAEELDVPVTRPEESMTLTQLRRSSPELLYWFERMPRFR</sequence>
<dbReference type="EMBL" id="CP157390">
    <property type="protein sequence ID" value="XBM46706.1"/>
    <property type="molecule type" value="Genomic_DNA"/>
</dbReference>
<gene>
    <name evidence="2" type="ORF">AAME72_11450</name>
</gene>
<keyword evidence="1" id="KW-0812">Transmembrane</keyword>
<feature type="transmembrane region" description="Helical" evidence="1">
    <location>
        <begin position="54"/>
        <end position="76"/>
    </location>
</feature>
<protein>
    <recommendedName>
        <fullName evidence="3">PH domain-containing protein</fullName>
    </recommendedName>
</protein>
<evidence type="ECO:0008006" key="3">
    <source>
        <dbReference type="Google" id="ProtNLM"/>
    </source>
</evidence>